<accession>A0A6I6J3G4</accession>
<evidence type="ECO:0000313" key="1">
    <source>
        <dbReference type="EMBL" id="QGX99328.1"/>
    </source>
</evidence>
<evidence type="ECO:0000313" key="2">
    <source>
        <dbReference type="Proteomes" id="UP000428330"/>
    </source>
</evidence>
<sequence>MTDQLSNVIRSRLSTAARKMGTVDPSAYMSRAFDEAFDLPQGDARYGRNTLSPGAAPLEPSFSESEPYGLRFTMEPLGPHGSPAVKKQEASRQLRGLIAPCFGREALYWFDRVSEDHRGTATGAGLNFGAWMGAGFDRDGLYAAKAYYELQDGHLSRLTQPLKGYVEQAQAAMPQLRPLFSTITCRQTSGRQRITFRVTGPVRTDAFQPLLDGFGMERSTAQLTRLFGLALGGTFEAPDGSVLVGITAGEDGPEVKIELLIAAIPQIPDSFVELLRLGLSERPRHLRALDNWMGAFTPEGSDLPGDFSVMSIKLTRRTPAQVSLYLRPMGFEIAEPVN</sequence>
<gene>
    <name evidence="1" type="ORF">EI983_14085</name>
</gene>
<dbReference type="RefSeq" id="WP_157708010.1">
    <property type="nucleotide sequence ID" value="NZ_CP034348.1"/>
</dbReference>
<dbReference type="OrthoDB" id="7529007at2"/>
<protein>
    <submittedName>
        <fullName evidence="1">Uncharacterized protein</fullName>
    </submittedName>
</protein>
<organism evidence="1 2">
    <name type="scientific">Roseovarius faecimaris</name>
    <dbReference type="NCBI Taxonomy" id="2494550"/>
    <lineage>
        <taxon>Bacteria</taxon>
        <taxon>Pseudomonadati</taxon>
        <taxon>Pseudomonadota</taxon>
        <taxon>Alphaproteobacteria</taxon>
        <taxon>Rhodobacterales</taxon>
        <taxon>Roseobacteraceae</taxon>
        <taxon>Roseovarius</taxon>
    </lineage>
</organism>
<name>A0A6I6J3G4_9RHOB</name>
<reference evidence="2" key="1">
    <citation type="submission" date="2018-12" db="EMBL/GenBank/DDBJ databases">
        <title>Complete genome sequence of Roseovarius sp. MME-070.</title>
        <authorList>
            <person name="Nam Y.-D."/>
            <person name="Kang J."/>
            <person name="Chung W.-H."/>
            <person name="Park Y.S."/>
        </authorList>
    </citation>
    <scope>NUCLEOTIDE SEQUENCE [LARGE SCALE GENOMIC DNA]</scope>
    <source>
        <strain evidence="2">MME-070</strain>
    </source>
</reference>
<dbReference type="EMBL" id="CP034348">
    <property type="protein sequence ID" value="QGX99328.1"/>
    <property type="molecule type" value="Genomic_DNA"/>
</dbReference>
<proteinExistence type="predicted"/>
<dbReference type="Proteomes" id="UP000428330">
    <property type="component" value="Chromosome"/>
</dbReference>
<dbReference type="KEGG" id="rom:EI983_14085"/>
<keyword evidence="2" id="KW-1185">Reference proteome</keyword>
<dbReference type="AlphaFoldDB" id="A0A6I6J3G4"/>